<proteinExistence type="predicted"/>
<dbReference type="RefSeq" id="WP_367639075.1">
    <property type="nucleotide sequence ID" value="NZ_JBFNQN010000009.1"/>
</dbReference>
<comment type="caution">
    <text evidence="1">The sequence shown here is derived from an EMBL/GenBank/DDBJ whole genome shotgun (WGS) entry which is preliminary data.</text>
</comment>
<evidence type="ECO:0000313" key="2">
    <source>
        <dbReference type="Proteomes" id="UP001555826"/>
    </source>
</evidence>
<sequence>MSTAPLEPAGAGHQDVLAVLRGAPSPVSPVPVPPAPASVSLLPETASSRHQLVADLALAGGPVVVDVGAEGPVLLAGLLAALAATGRSVRLVPGASTDGARAELARLGLGHLLADVPEDPSRRGADLPPADPNRWLTLLRDLDARHRAWFSAGGGTDGSAGASRSEQVAGLAALRAEHLHPPLLPAAATWSADERARVVALLDRARTAGEDPLRGVPDDRLAAVAADLERLPDQLDRLAGLVQRLTSETGWRPRTTADVAAALPLLGRVDDALRTYVPAALRTDLDQAAAVLARQPRSLLSAEERERRRELKRLAALRHDGASFGPGDVETLGALQRDWAALLGGAPAPAPSRGELSELLEPLRRSLAAVAEVLPDVPTDPELERLGTVGDRVRSAVGAVRSRQDRAAVDAEGLAYLAAAVPAGSGTADVARLVDGTHWRAALEASTPGGAPVGRVAEEFRRLDEQRRARSARELQLALSGARARPVVVAPADDAPAPEVEVLVVDEAHRLDAARVADLAGAARQLVLLGTPGDGTSAWDRAARAVTPVPLALSPQPSTLADAVTAALVSAGVDVVPAAPDLPAERELRDGGARLLLGLEDALASWRVQDREVVRPARARASGLSYRLVRMADWSADPRAEARALAEEVRALAPVVEEATVPPVLAAPLPVESFPKGLGSAEDAQRAVTDFVTALDGGNPNIDQTPPAAVDAAVALAYADLGVTAADAAVLDAAMDLLGYRRRGTKVLRAFKESVQRTKKKMRGAGVRLP</sequence>
<evidence type="ECO:0008006" key="3">
    <source>
        <dbReference type="Google" id="ProtNLM"/>
    </source>
</evidence>
<dbReference type="Proteomes" id="UP001555826">
    <property type="component" value="Unassembled WGS sequence"/>
</dbReference>
<dbReference type="EMBL" id="JBFNQN010000009">
    <property type="protein sequence ID" value="MEW9265950.1"/>
    <property type="molecule type" value="Genomic_DNA"/>
</dbReference>
<gene>
    <name evidence="1" type="ORF">AB1207_14435</name>
</gene>
<name>A0ABV3P8M3_9ACTN</name>
<organism evidence="1 2">
    <name type="scientific">Kineococcus endophyticus</name>
    <dbReference type="NCBI Taxonomy" id="1181883"/>
    <lineage>
        <taxon>Bacteria</taxon>
        <taxon>Bacillati</taxon>
        <taxon>Actinomycetota</taxon>
        <taxon>Actinomycetes</taxon>
        <taxon>Kineosporiales</taxon>
        <taxon>Kineosporiaceae</taxon>
        <taxon>Kineococcus</taxon>
    </lineage>
</organism>
<accession>A0ABV3P8M3</accession>
<evidence type="ECO:0000313" key="1">
    <source>
        <dbReference type="EMBL" id="MEW9265950.1"/>
    </source>
</evidence>
<keyword evidence="2" id="KW-1185">Reference proteome</keyword>
<protein>
    <recommendedName>
        <fullName evidence="3">AAA domain-containing protein</fullName>
    </recommendedName>
</protein>
<reference evidence="1 2" key="1">
    <citation type="submission" date="2024-07" db="EMBL/GenBank/DDBJ databases">
        <authorList>
            <person name="Thanompreechachai J."/>
            <person name="Duangmal K."/>
        </authorList>
    </citation>
    <scope>NUCLEOTIDE SEQUENCE [LARGE SCALE GENOMIC DNA]</scope>
    <source>
        <strain evidence="1 2">KCTC 19886</strain>
    </source>
</reference>